<gene>
    <name evidence="3" type="ORF">AURDEDRAFT_175097</name>
</gene>
<dbReference type="OMA" id="HRMPTAD"/>
<evidence type="ECO:0000313" key="4">
    <source>
        <dbReference type="Proteomes" id="UP000006514"/>
    </source>
</evidence>
<proteinExistence type="predicted"/>
<keyword evidence="4" id="KW-1185">Reference proteome</keyword>
<protein>
    <recommendedName>
        <fullName evidence="2">DUF7918 domain-containing protein</fullName>
    </recommendedName>
</protein>
<dbReference type="AlphaFoldDB" id="J0D8N3"/>
<dbReference type="EMBL" id="JH687878">
    <property type="protein sequence ID" value="EJD35823.1"/>
    <property type="molecule type" value="Genomic_DNA"/>
</dbReference>
<organism evidence="3 4">
    <name type="scientific">Auricularia subglabra (strain TFB-10046 / SS5)</name>
    <name type="common">White-rot fungus</name>
    <name type="synonym">Auricularia delicata (strain TFB10046)</name>
    <dbReference type="NCBI Taxonomy" id="717982"/>
    <lineage>
        <taxon>Eukaryota</taxon>
        <taxon>Fungi</taxon>
        <taxon>Dikarya</taxon>
        <taxon>Basidiomycota</taxon>
        <taxon>Agaricomycotina</taxon>
        <taxon>Agaricomycetes</taxon>
        <taxon>Auriculariales</taxon>
        <taxon>Auriculariaceae</taxon>
        <taxon>Auricularia</taxon>
    </lineage>
</organism>
<accession>J0D8N3</accession>
<evidence type="ECO:0000313" key="3">
    <source>
        <dbReference type="EMBL" id="EJD35823.1"/>
    </source>
</evidence>
<evidence type="ECO:0000259" key="2">
    <source>
        <dbReference type="Pfam" id="PF25534"/>
    </source>
</evidence>
<dbReference type="KEGG" id="adl:AURDEDRAFT_175097"/>
<feature type="domain" description="DUF7918" evidence="2">
    <location>
        <begin position="26"/>
        <end position="210"/>
    </location>
</feature>
<keyword evidence="1" id="KW-0175">Coiled coil</keyword>
<dbReference type="InParanoid" id="J0D8N3"/>
<dbReference type="eggNOG" id="ENOG502SAV6">
    <property type="taxonomic scope" value="Eukaryota"/>
</dbReference>
<dbReference type="InterPro" id="IPR057678">
    <property type="entry name" value="DUF7918"/>
</dbReference>
<evidence type="ECO:0000256" key="1">
    <source>
        <dbReference type="SAM" id="Coils"/>
    </source>
</evidence>
<sequence length="282" mass="31213">MMQHRDFEAWISSDGIRLPAHSTTVLNRTITCWIATTPGKPFSVHWKDLQGGAQIRGTVYVDGERACGALTNGYQGESVERSDFMVSPTASRALRFATVDAIEQENVLQDGSARRRQEQVIVVKLSKVVVVGKNGIRKYEGAAKMSAQPVALEEDKALEPLCVSLGPERAAAPHTVVKTRPLDPTDPGHHVVFEFHYRSQTWLEARGIIPVGDQKTRINSSPKICKLEDVRTEIATLRRRLKGLENWLVEKEEAAEDIPPLKLEPAVLTSLTPGNFIDLTAD</sequence>
<dbReference type="Pfam" id="PF25534">
    <property type="entry name" value="DUF7918"/>
    <property type="match status" value="1"/>
</dbReference>
<dbReference type="OrthoDB" id="3364132at2759"/>
<feature type="coiled-coil region" evidence="1">
    <location>
        <begin position="227"/>
        <end position="254"/>
    </location>
</feature>
<dbReference type="Proteomes" id="UP000006514">
    <property type="component" value="Unassembled WGS sequence"/>
</dbReference>
<reference evidence="4" key="1">
    <citation type="journal article" date="2012" name="Science">
        <title>The Paleozoic origin of enzymatic lignin decomposition reconstructed from 31 fungal genomes.</title>
        <authorList>
            <person name="Floudas D."/>
            <person name="Binder M."/>
            <person name="Riley R."/>
            <person name="Barry K."/>
            <person name="Blanchette R.A."/>
            <person name="Henrissat B."/>
            <person name="Martinez A.T."/>
            <person name="Otillar R."/>
            <person name="Spatafora J.W."/>
            <person name="Yadav J.S."/>
            <person name="Aerts A."/>
            <person name="Benoit I."/>
            <person name="Boyd A."/>
            <person name="Carlson A."/>
            <person name="Copeland A."/>
            <person name="Coutinho P.M."/>
            <person name="de Vries R.P."/>
            <person name="Ferreira P."/>
            <person name="Findley K."/>
            <person name="Foster B."/>
            <person name="Gaskell J."/>
            <person name="Glotzer D."/>
            <person name="Gorecki P."/>
            <person name="Heitman J."/>
            <person name="Hesse C."/>
            <person name="Hori C."/>
            <person name="Igarashi K."/>
            <person name="Jurgens J.A."/>
            <person name="Kallen N."/>
            <person name="Kersten P."/>
            <person name="Kohler A."/>
            <person name="Kuees U."/>
            <person name="Kumar T.K.A."/>
            <person name="Kuo A."/>
            <person name="LaButti K."/>
            <person name="Larrondo L.F."/>
            <person name="Lindquist E."/>
            <person name="Ling A."/>
            <person name="Lombard V."/>
            <person name="Lucas S."/>
            <person name="Lundell T."/>
            <person name="Martin R."/>
            <person name="McLaughlin D.J."/>
            <person name="Morgenstern I."/>
            <person name="Morin E."/>
            <person name="Murat C."/>
            <person name="Nagy L.G."/>
            <person name="Nolan M."/>
            <person name="Ohm R.A."/>
            <person name="Patyshakuliyeva A."/>
            <person name="Rokas A."/>
            <person name="Ruiz-Duenas F.J."/>
            <person name="Sabat G."/>
            <person name="Salamov A."/>
            <person name="Samejima M."/>
            <person name="Schmutz J."/>
            <person name="Slot J.C."/>
            <person name="St John F."/>
            <person name="Stenlid J."/>
            <person name="Sun H."/>
            <person name="Sun S."/>
            <person name="Syed K."/>
            <person name="Tsang A."/>
            <person name="Wiebenga A."/>
            <person name="Young D."/>
            <person name="Pisabarro A."/>
            <person name="Eastwood D.C."/>
            <person name="Martin F."/>
            <person name="Cullen D."/>
            <person name="Grigoriev I.V."/>
            <person name="Hibbett D.S."/>
        </authorList>
    </citation>
    <scope>NUCLEOTIDE SEQUENCE [LARGE SCALE GENOMIC DNA]</scope>
    <source>
        <strain evidence="4">TFB10046</strain>
    </source>
</reference>
<name>J0D8N3_AURST</name>